<name>A0A9P5MUG4_9AGAM</name>
<proteinExistence type="predicted"/>
<dbReference type="AlphaFoldDB" id="A0A9P5MUG4"/>
<gene>
    <name evidence="1" type="ORF">DFH94DRAFT_40284</name>
</gene>
<reference evidence="1" key="2">
    <citation type="journal article" date="2020" name="Nat. Commun.">
        <title>Large-scale genome sequencing of mycorrhizal fungi provides insights into the early evolution of symbiotic traits.</title>
        <authorList>
            <person name="Miyauchi S."/>
            <person name="Kiss E."/>
            <person name="Kuo A."/>
            <person name="Drula E."/>
            <person name="Kohler A."/>
            <person name="Sanchez-Garcia M."/>
            <person name="Morin E."/>
            <person name="Andreopoulos B."/>
            <person name="Barry K.W."/>
            <person name="Bonito G."/>
            <person name="Buee M."/>
            <person name="Carver A."/>
            <person name="Chen C."/>
            <person name="Cichocki N."/>
            <person name="Clum A."/>
            <person name="Culley D."/>
            <person name="Crous P.W."/>
            <person name="Fauchery L."/>
            <person name="Girlanda M."/>
            <person name="Hayes R.D."/>
            <person name="Keri Z."/>
            <person name="LaButti K."/>
            <person name="Lipzen A."/>
            <person name="Lombard V."/>
            <person name="Magnuson J."/>
            <person name="Maillard F."/>
            <person name="Murat C."/>
            <person name="Nolan M."/>
            <person name="Ohm R.A."/>
            <person name="Pangilinan J."/>
            <person name="Pereira M.F."/>
            <person name="Perotto S."/>
            <person name="Peter M."/>
            <person name="Pfister S."/>
            <person name="Riley R."/>
            <person name="Sitrit Y."/>
            <person name="Stielow J.B."/>
            <person name="Szollosi G."/>
            <person name="Zifcakova L."/>
            <person name="Stursova M."/>
            <person name="Spatafora J.W."/>
            <person name="Tedersoo L."/>
            <person name="Vaario L.M."/>
            <person name="Yamada A."/>
            <person name="Yan M."/>
            <person name="Wang P."/>
            <person name="Xu J."/>
            <person name="Bruns T."/>
            <person name="Baldrian P."/>
            <person name="Vilgalys R."/>
            <person name="Dunand C."/>
            <person name="Henrissat B."/>
            <person name="Grigoriev I.V."/>
            <person name="Hibbett D."/>
            <person name="Nagy L.G."/>
            <person name="Martin F.M."/>
        </authorList>
    </citation>
    <scope>NUCLEOTIDE SEQUENCE</scope>
    <source>
        <strain evidence="1">Prilba</strain>
    </source>
</reference>
<evidence type="ECO:0000313" key="1">
    <source>
        <dbReference type="EMBL" id="KAF8479103.1"/>
    </source>
</evidence>
<reference evidence="1" key="1">
    <citation type="submission" date="2019-10" db="EMBL/GenBank/DDBJ databases">
        <authorList>
            <consortium name="DOE Joint Genome Institute"/>
            <person name="Kuo A."/>
            <person name="Miyauchi S."/>
            <person name="Kiss E."/>
            <person name="Drula E."/>
            <person name="Kohler A."/>
            <person name="Sanchez-Garcia M."/>
            <person name="Andreopoulos B."/>
            <person name="Barry K.W."/>
            <person name="Bonito G."/>
            <person name="Buee M."/>
            <person name="Carver A."/>
            <person name="Chen C."/>
            <person name="Cichocki N."/>
            <person name="Clum A."/>
            <person name="Culley D."/>
            <person name="Crous P.W."/>
            <person name="Fauchery L."/>
            <person name="Girlanda M."/>
            <person name="Hayes R."/>
            <person name="Keri Z."/>
            <person name="LaButti K."/>
            <person name="Lipzen A."/>
            <person name="Lombard V."/>
            <person name="Magnuson J."/>
            <person name="Maillard F."/>
            <person name="Morin E."/>
            <person name="Murat C."/>
            <person name="Nolan M."/>
            <person name="Ohm R."/>
            <person name="Pangilinan J."/>
            <person name="Pereira M."/>
            <person name="Perotto S."/>
            <person name="Peter M."/>
            <person name="Riley R."/>
            <person name="Sitrit Y."/>
            <person name="Stielow B."/>
            <person name="Szollosi G."/>
            <person name="Zifcakova L."/>
            <person name="Stursova M."/>
            <person name="Spatafora J.W."/>
            <person name="Tedersoo L."/>
            <person name="Vaario L.-M."/>
            <person name="Yamada A."/>
            <person name="Yan M."/>
            <person name="Wang P."/>
            <person name="Xu J."/>
            <person name="Bruns T."/>
            <person name="Baldrian P."/>
            <person name="Vilgalys R."/>
            <person name="Henrissat B."/>
            <person name="Grigoriev I.V."/>
            <person name="Hibbett D."/>
            <person name="Nagy L.G."/>
            <person name="Martin F.M."/>
        </authorList>
    </citation>
    <scope>NUCLEOTIDE SEQUENCE</scope>
    <source>
        <strain evidence="1">Prilba</strain>
    </source>
</reference>
<dbReference type="Proteomes" id="UP000759537">
    <property type="component" value="Unassembled WGS sequence"/>
</dbReference>
<protein>
    <submittedName>
        <fullName evidence="1">Uncharacterized protein</fullName>
    </submittedName>
</protein>
<comment type="caution">
    <text evidence="1">The sequence shown here is derived from an EMBL/GenBank/DDBJ whole genome shotgun (WGS) entry which is preliminary data.</text>
</comment>
<keyword evidence="2" id="KW-1185">Reference proteome</keyword>
<accession>A0A9P5MUG4</accession>
<dbReference type="OrthoDB" id="3218963at2759"/>
<sequence length="241" mass="27361">MIQRSDSPTNSRSGLQPLVAKGVRSFPTELLYEIITLTLSQYLSDVLIAPVLTTSWDAIGALLHVNYHFRCCSLSVLDALWDGTFVDRKSGCVSFTIVQGILTQRKVTKRHPRDYTPKIEYLRRLSELARTNPTEVLPPERHVLSMRPNTAPYERLGRHFIVYLARVNVCLAANGFCVQLERSRLHELSNLTSGFSALPKGLRDRMFGEFADYVVSNLLVWVRGMSLCFPPVSLFFLLRKT</sequence>
<dbReference type="EMBL" id="WHVB01000010">
    <property type="protein sequence ID" value="KAF8479103.1"/>
    <property type="molecule type" value="Genomic_DNA"/>
</dbReference>
<organism evidence="1 2">
    <name type="scientific">Russula ochroleuca</name>
    <dbReference type="NCBI Taxonomy" id="152965"/>
    <lineage>
        <taxon>Eukaryota</taxon>
        <taxon>Fungi</taxon>
        <taxon>Dikarya</taxon>
        <taxon>Basidiomycota</taxon>
        <taxon>Agaricomycotina</taxon>
        <taxon>Agaricomycetes</taxon>
        <taxon>Russulales</taxon>
        <taxon>Russulaceae</taxon>
        <taxon>Russula</taxon>
    </lineage>
</organism>
<evidence type="ECO:0000313" key="2">
    <source>
        <dbReference type="Proteomes" id="UP000759537"/>
    </source>
</evidence>